<reference evidence="1" key="1">
    <citation type="submission" date="2021-01" db="EMBL/GenBank/DDBJ databases">
        <authorList>
            <person name="Corre E."/>
            <person name="Pelletier E."/>
            <person name="Niang G."/>
            <person name="Scheremetjew M."/>
            <person name="Finn R."/>
            <person name="Kale V."/>
            <person name="Holt S."/>
            <person name="Cochrane G."/>
            <person name="Meng A."/>
            <person name="Brown T."/>
            <person name="Cohen L."/>
        </authorList>
    </citation>
    <scope>NUCLEOTIDE SEQUENCE</scope>
    <source>
        <strain evidence="1">UTEX LB 985</strain>
    </source>
</reference>
<organism evidence="1">
    <name type="scientific">Haptolina brevifila</name>
    <dbReference type="NCBI Taxonomy" id="156173"/>
    <lineage>
        <taxon>Eukaryota</taxon>
        <taxon>Haptista</taxon>
        <taxon>Haptophyta</taxon>
        <taxon>Prymnesiophyceae</taxon>
        <taxon>Prymnesiales</taxon>
        <taxon>Prymnesiaceae</taxon>
        <taxon>Haptolina</taxon>
    </lineage>
</organism>
<name>A0A7S2INY1_9EUKA</name>
<accession>A0A7S2INY1</accession>
<sequence length="141" mass="15329">MARADISGPLFLSVGQPAQLKEFLSALPEFAGSMALVDTSEDFEVYHAAGFNQLLGDKMLDEVPDFKPPTNMGPRKWFTYMRNAIMLAPIRKDKTGEERIKGVKVLGGTYAIDGANVKFSHQDLVPGATPSIDDVLRSLGA</sequence>
<protein>
    <submittedName>
        <fullName evidence="1">Uncharacterized protein</fullName>
    </submittedName>
</protein>
<dbReference type="AlphaFoldDB" id="A0A7S2INY1"/>
<evidence type="ECO:0000313" key="1">
    <source>
        <dbReference type="EMBL" id="CAD9524284.1"/>
    </source>
</evidence>
<proteinExistence type="predicted"/>
<gene>
    <name evidence="1" type="ORF">CBRE1094_LOCUS35587</name>
</gene>
<dbReference type="EMBL" id="HBGU01065309">
    <property type="protein sequence ID" value="CAD9524284.1"/>
    <property type="molecule type" value="Transcribed_RNA"/>
</dbReference>